<evidence type="ECO:0000256" key="3">
    <source>
        <dbReference type="ARBA" id="ARBA00023163"/>
    </source>
</evidence>
<reference evidence="6 7" key="1">
    <citation type="submission" date="2016-10" db="EMBL/GenBank/DDBJ databases">
        <authorList>
            <person name="de Groot N.N."/>
        </authorList>
    </citation>
    <scope>NUCLEOTIDE SEQUENCE [LARGE SCALE GENOMIC DNA]</scope>
    <source>
        <strain evidence="6 7">DSM 21741</strain>
    </source>
</reference>
<sequence length="362" mass="38429">MAKAGAEGTAENVPRGGHRPARVASVRRKPSITDVAQVAGVSYQTVSRVITGSPSVSSATRARVLEAIAEVGYRRNKAATALVTNRSTTIGIVTDGSPRYGPVATLLALESAAREAGYGSAVVGVKEPYDRTVPEAMGSLGDTGVDGIIVIAPLRAMATAVRKVHADVPVEMIAAGVSSSGRERLFTFSENQELGARMATQHLIDLGHRDIAHVGGSLAWFDGRVRKRGWESALREADLTPGFYAEGDWSPLWAYRTGLRLVREGVPEAIFAASDHTALGLIRAFVESGIRVPQDVSVVGFDDIEGCDVFLPPLTTVRQDFPALAQASISVLIGSIEGIEVDRTPIPPALVIRNSTTERRRG</sequence>
<dbReference type="InterPro" id="IPR046335">
    <property type="entry name" value="LacI/GalR-like_sensor"/>
</dbReference>
<dbReference type="AlphaFoldDB" id="A0A1H1LAX5"/>
<evidence type="ECO:0000256" key="1">
    <source>
        <dbReference type="ARBA" id="ARBA00023015"/>
    </source>
</evidence>
<evidence type="ECO:0000256" key="4">
    <source>
        <dbReference type="SAM" id="MobiDB-lite"/>
    </source>
</evidence>
<evidence type="ECO:0000256" key="2">
    <source>
        <dbReference type="ARBA" id="ARBA00023125"/>
    </source>
</evidence>
<dbReference type="SMART" id="SM00354">
    <property type="entry name" value="HTH_LACI"/>
    <property type="match status" value="1"/>
</dbReference>
<feature type="compositionally biased region" description="Basic residues" evidence="4">
    <location>
        <begin position="16"/>
        <end position="29"/>
    </location>
</feature>
<organism evidence="6 7">
    <name type="scientific">Friedmanniella luteola</name>
    <dbReference type="NCBI Taxonomy" id="546871"/>
    <lineage>
        <taxon>Bacteria</taxon>
        <taxon>Bacillati</taxon>
        <taxon>Actinomycetota</taxon>
        <taxon>Actinomycetes</taxon>
        <taxon>Propionibacteriales</taxon>
        <taxon>Nocardioidaceae</taxon>
        <taxon>Friedmanniella</taxon>
    </lineage>
</organism>
<keyword evidence="1" id="KW-0805">Transcription regulation</keyword>
<dbReference type="InterPro" id="IPR028082">
    <property type="entry name" value="Peripla_BP_I"/>
</dbReference>
<dbReference type="CDD" id="cd01574">
    <property type="entry name" value="PBP1_LacI"/>
    <property type="match status" value="1"/>
</dbReference>
<gene>
    <name evidence="6" type="ORF">SAMN04488543_0181</name>
</gene>
<dbReference type="PANTHER" id="PTHR30146">
    <property type="entry name" value="LACI-RELATED TRANSCRIPTIONAL REPRESSOR"/>
    <property type="match status" value="1"/>
</dbReference>
<dbReference type="PANTHER" id="PTHR30146:SF109">
    <property type="entry name" value="HTH-TYPE TRANSCRIPTIONAL REGULATOR GALS"/>
    <property type="match status" value="1"/>
</dbReference>
<dbReference type="STRING" id="546871.SAMN04488543_0181"/>
<dbReference type="InterPro" id="IPR010982">
    <property type="entry name" value="Lambda_DNA-bd_dom_sf"/>
</dbReference>
<evidence type="ECO:0000259" key="5">
    <source>
        <dbReference type="PROSITE" id="PS50932"/>
    </source>
</evidence>
<feature type="domain" description="HTH lacI-type" evidence="5">
    <location>
        <begin position="30"/>
        <end position="84"/>
    </location>
</feature>
<evidence type="ECO:0000313" key="6">
    <source>
        <dbReference type="EMBL" id="SDR71656.1"/>
    </source>
</evidence>
<dbReference type="SUPFAM" id="SSF47413">
    <property type="entry name" value="lambda repressor-like DNA-binding domains"/>
    <property type="match status" value="1"/>
</dbReference>
<protein>
    <submittedName>
        <fullName evidence="6">DNA-binding transcriptional regulator, LacI/PurR family</fullName>
    </submittedName>
</protein>
<dbReference type="CDD" id="cd01392">
    <property type="entry name" value="HTH_LacI"/>
    <property type="match status" value="1"/>
</dbReference>
<dbReference type="PROSITE" id="PS00356">
    <property type="entry name" value="HTH_LACI_1"/>
    <property type="match status" value="1"/>
</dbReference>
<dbReference type="GO" id="GO:0000976">
    <property type="term" value="F:transcription cis-regulatory region binding"/>
    <property type="evidence" value="ECO:0007669"/>
    <property type="project" value="TreeGrafter"/>
</dbReference>
<dbReference type="Pfam" id="PF13377">
    <property type="entry name" value="Peripla_BP_3"/>
    <property type="match status" value="1"/>
</dbReference>
<dbReference type="Proteomes" id="UP000199092">
    <property type="component" value="Chromosome I"/>
</dbReference>
<accession>A0A1H1LAX5</accession>
<proteinExistence type="predicted"/>
<feature type="region of interest" description="Disordered" evidence="4">
    <location>
        <begin position="1"/>
        <end position="29"/>
    </location>
</feature>
<dbReference type="InterPro" id="IPR000843">
    <property type="entry name" value="HTH_LacI"/>
</dbReference>
<dbReference type="Gene3D" id="1.10.260.40">
    <property type="entry name" value="lambda repressor-like DNA-binding domains"/>
    <property type="match status" value="1"/>
</dbReference>
<keyword evidence="7" id="KW-1185">Reference proteome</keyword>
<dbReference type="SUPFAM" id="SSF53822">
    <property type="entry name" value="Periplasmic binding protein-like I"/>
    <property type="match status" value="1"/>
</dbReference>
<dbReference type="PROSITE" id="PS50932">
    <property type="entry name" value="HTH_LACI_2"/>
    <property type="match status" value="1"/>
</dbReference>
<evidence type="ECO:0000313" key="7">
    <source>
        <dbReference type="Proteomes" id="UP000199092"/>
    </source>
</evidence>
<dbReference type="Pfam" id="PF00356">
    <property type="entry name" value="LacI"/>
    <property type="match status" value="1"/>
</dbReference>
<dbReference type="Gene3D" id="3.40.50.2300">
    <property type="match status" value="2"/>
</dbReference>
<dbReference type="GO" id="GO:0003700">
    <property type="term" value="F:DNA-binding transcription factor activity"/>
    <property type="evidence" value="ECO:0007669"/>
    <property type="project" value="TreeGrafter"/>
</dbReference>
<name>A0A1H1LAX5_9ACTN</name>
<keyword evidence="2 6" id="KW-0238">DNA-binding</keyword>
<dbReference type="EMBL" id="LT629749">
    <property type="protein sequence ID" value="SDR71656.1"/>
    <property type="molecule type" value="Genomic_DNA"/>
</dbReference>
<keyword evidence="3" id="KW-0804">Transcription</keyword>